<keyword evidence="1 3" id="KW-0175">Coiled coil</keyword>
<feature type="coiled-coil region" evidence="3">
    <location>
        <begin position="1101"/>
        <end position="1156"/>
    </location>
</feature>
<dbReference type="GO" id="GO:0051015">
    <property type="term" value="F:actin filament binding"/>
    <property type="evidence" value="ECO:0007669"/>
    <property type="project" value="TreeGrafter"/>
</dbReference>
<evidence type="ECO:0000259" key="5">
    <source>
        <dbReference type="PROSITE" id="PS51774"/>
    </source>
</evidence>
<dbReference type="PANTHER" id="PTHR32258">
    <property type="entry name" value="PROTEIN NETWORKED 4A"/>
    <property type="match status" value="1"/>
</dbReference>
<feature type="domain" description="NAB" evidence="5">
    <location>
        <begin position="13"/>
        <end position="93"/>
    </location>
</feature>
<feature type="coiled-coil region" evidence="3">
    <location>
        <begin position="1639"/>
        <end position="1666"/>
    </location>
</feature>
<gene>
    <name evidence="6" type="ORF">SAY87_007744</name>
</gene>
<feature type="coiled-coil region" evidence="3">
    <location>
        <begin position="1214"/>
        <end position="1283"/>
    </location>
</feature>
<organism evidence="6 7">
    <name type="scientific">Trapa incisa</name>
    <dbReference type="NCBI Taxonomy" id="236973"/>
    <lineage>
        <taxon>Eukaryota</taxon>
        <taxon>Viridiplantae</taxon>
        <taxon>Streptophyta</taxon>
        <taxon>Embryophyta</taxon>
        <taxon>Tracheophyta</taxon>
        <taxon>Spermatophyta</taxon>
        <taxon>Magnoliopsida</taxon>
        <taxon>eudicotyledons</taxon>
        <taxon>Gunneridae</taxon>
        <taxon>Pentapetalae</taxon>
        <taxon>rosids</taxon>
        <taxon>malvids</taxon>
        <taxon>Myrtales</taxon>
        <taxon>Lythraceae</taxon>
        <taxon>Trapa</taxon>
    </lineage>
</organism>
<name>A0AAN7KNG7_9MYRT</name>
<evidence type="ECO:0000256" key="2">
    <source>
        <dbReference type="ARBA" id="ARBA00038006"/>
    </source>
</evidence>
<sequence>MAAVAPRNTRRMYSWWWDSHISPKNSKWLQENLTDMDMKVKQMIKLLEEDADSFARRAEMYYKKRPELMKLVEEFYRAYRALAERYDNATGVLRQAHKTMAEAFPNQVPLILTDDPNPEFDPQTPDPSFASNTGGFIEDSDPMPGRKGLKQFSSGSFSSGEGRVRQSISFHDSGDKKDLRDEEEIASLKKDLARLEAEKEAGIIQYQQSLEESKKFSEQVQQANAEIRSLQDSITRLEEEKSGSLLKYQQCLDKIGEIETLMRESNDESDSVKAEAEALKRDLAKMEAEKEAALGKYSECLDVISGLEEKLRNTEAEIERLKEELAKLMETISDLEHKLYLAEEEARMLRLDINDRAEKLKISEERYLALEDSNQTLHSELESRGRELVEKQNELGNLWTCVQEERARFVEAETAFQTLQHLHSQSLEELRSLAVGIQTRDQIFKDMEAQNQNLQGEVERILDENKNLNEVNLSSSLTVKNLQEELLNLREMIQKLEQEIELRVNERNSLQQEIYCLKEEVNGLNEKNRGLEEQVDSNLSEKAALLEKLAIMEKLIEKNLLLENSLSDLNVELEGVREKVKTLEESCKFILGERDSLDSQLNLMTQNFENLKEKNSFLENSLCDANAEVDALRTKSKILESSCLSLSEEKSGLFAERDGLVVQLNESRKSLKDLQKRFQELEEICASVEKEKELILLEMGKLDETLTAQGEEYSGFIKSSKAQLCDMASRIHVLQDEAACRNNEYEEELEKHVFSQTEVFILQKSMEELKEKSNAKVVALMIKAKNLEGSCFSLDEEKSELIAERGRLILQLNESRESLKDLQKRFQELEEIRASVEKEKELILLEMGKLNETLSAQREEYSGFIKSSEAQLCDMASRIRVLQDEVSYKDNEYKEVLDEHLFSQTENFILQKSMEELKEKSDAKVVALMIKAKNLEDSCFSLDEEKSGLIAERDGLVLQLNESRESLKDLQKRFQVLEEIRASMEKEKELILIELGKLDETLSTQREEYSGFIKLNEAQLCDMASRIHVLQDEVACRDNEYGEELDKQVFSQTEIFILQKSMKELKEKSNANVVALMIKAKNLEDLCFSLDEEKSGLIAERDGLVLQLNESQESLKDLQKRFQELEEIRASMEKEKELILLEMDKLNETLNAQREEYSGFVKSSQAQLCDMSSRIHLLQEEVICRDNEYGEELEKNVYSQTEIFILQKSMKVLEEKSNAEVDALKIKSKRLEDSCFSLGEVKSGLIAERDSLVFQLNESQKSLKDLEKRFQELEEIHALVEKEKELILLEMGNLDDTLSAQREEYSGLIRSNEAQLCDMASQIHVLQEEVTCITNEYEEELAKNVYSQMEIFILQKSMKELEEKSLSLSFNFQKLVEASDHSKKQIYHFENRNVEQELELKALNDRLNEFYLWLYEVLGILDINVNHSFEHKMGQEAVEQIIRKINELQTKIFILQNCMKESEEKISSISLDCQKLTDASCDSERQISHLENAKSEQQVELKALTDHINELQLGLYQVFKVLHIDDKKGLIHENEVDQDAGKFIITEVKELQNSLAKIEEENLLGTIQELVLGTLLRQTEAEAAHLWTERCALGHNLRVQTEQFFSLQQELVFVLQSSEELRLEVLGRICREEVLHSEMTILHQRLSNIEAAFERLKEESSAILEEKHWLEDESYFIMGEKLSQTAVSVILEEVVRQNFVAFKKLVWELKKVHSENRELHLKIMLTEGNFHDIQMEKLELKGLLEKSENEVKLVTSFNEQLNCEVALVNETLDQLKKKLSEAAETVNVMENKNYEMEKELENLKEQNVSIFGKLIVSEICETLLKGKICESAAEFEKSSESSLTEMEILKKMVATLQGENEDLNAKLAAHLMALVSLKDCMVSLESSLNRDEQKESDAQVVEDLEYVHDLERRLKTIETELLEKFAKLEGPSSTPMSGTGVGEGRLLTKDIMLDEASECSSYSISQRGTLGPDDHHALELWDTGGTPKLGYEARKEHRSLNPSTDSLVNKLDFSEILSQTQSGSGDGKKRVRVMERLNSDVQKLTNLQINLEDLKRKLEFIEKNKKAEMDKAKGFEYGAVKEQLDEAEEAIAELFNDNRKLAKNLEEDHNETDRMGIRQKRVSEQARRGSEKLGRIQLELQRLQFLLLKLEDKIKGKEKSRLTDERSKKVLLRDYLYGGTGLRYPKRVDPGHKKVPFCGCAPRVIE</sequence>
<feature type="coiled-coil region" evidence="3">
    <location>
        <begin position="1445"/>
        <end position="1507"/>
    </location>
</feature>
<evidence type="ECO:0000313" key="6">
    <source>
        <dbReference type="EMBL" id="KAK4766102.1"/>
    </source>
</evidence>
<comment type="similarity">
    <text evidence="2">Belongs to the NET family.</text>
</comment>
<proteinExistence type="inferred from homology"/>
<feature type="coiled-coil region" evidence="3">
    <location>
        <begin position="444"/>
        <end position="621"/>
    </location>
</feature>
<dbReference type="GO" id="GO:0005886">
    <property type="term" value="C:plasma membrane"/>
    <property type="evidence" value="ECO:0007669"/>
    <property type="project" value="TreeGrafter"/>
</dbReference>
<comment type="caution">
    <text evidence="6">The sequence shown here is derived from an EMBL/GenBank/DDBJ whole genome shotgun (WGS) entry which is preliminary data.</text>
</comment>
<feature type="region of interest" description="Disordered" evidence="4">
    <location>
        <begin position="115"/>
        <end position="180"/>
    </location>
</feature>
<dbReference type="Pfam" id="PF07765">
    <property type="entry name" value="KIP1"/>
    <property type="match status" value="1"/>
</dbReference>
<dbReference type="Proteomes" id="UP001345219">
    <property type="component" value="Chromosome 7"/>
</dbReference>
<evidence type="ECO:0000313" key="7">
    <source>
        <dbReference type="Proteomes" id="UP001345219"/>
    </source>
</evidence>
<dbReference type="InterPro" id="IPR051861">
    <property type="entry name" value="NET_actin-binding_domain"/>
</dbReference>
<keyword evidence="7" id="KW-1185">Reference proteome</keyword>
<dbReference type="PROSITE" id="PS51774">
    <property type="entry name" value="NAB"/>
    <property type="match status" value="1"/>
</dbReference>
<reference evidence="6 7" key="1">
    <citation type="journal article" date="2023" name="Hortic Res">
        <title>Pangenome of water caltrop reveals structural variations and asymmetric subgenome divergence after allopolyploidization.</title>
        <authorList>
            <person name="Zhang X."/>
            <person name="Chen Y."/>
            <person name="Wang L."/>
            <person name="Yuan Y."/>
            <person name="Fang M."/>
            <person name="Shi L."/>
            <person name="Lu R."/>
            <person name="Comes H.P."/>
            <person name="Ma Y."/>
            <person name="Chen Y."/>
            <person name="Huang G."/>
            <person name="Zhou Y."/>
            <person name="Zheng Z."/>
            <person name="Qiu Y."/>
        </authorList>
    </citation>
    <scope>NUCLEOTIDE SEQUENCE [LARGE SCALE GENOMIC DNA]</scope>
    <source>
        <tissue evidence="6">Roots</tissue>
    </source>
</reference>
<dbReference type="InterPro" id="IPR011684">
    <property type="entry name" value="NAB"/>
</dbReference>
<feature type="coiled-coil region" evidence="3">
    <location>
        <begin position="805"/>
        <end position="839"/>
    </location>
</feature>
<feature type="coiled-coil region" evidence="3">
    <location>
        <begin position="2034"/>
        <end position="2111"/>
    </location>
</feature>
<evidence type="ECO:0000256" key="1">
    <source>
        <dbReference type="ARBA" id="ARBA00023054"/>
    </source>
</evidence>
<feature type="coiled-coil region" evidence="3">
    <location>
        <begin position="657"/>
        <end position="691"/>
    </location>
</feature>
<feature type="coiled-coil region" evidence="3">
    <location>
        <begin position="1758"/>
        <end position="1806"/>
    </location>
</feature>
<dbReference type="PANTHER" id="PTHR32258:SF32">
    <property type="entry name" value="PROTEIN NETWORKED 1D"/>
    <property type="match status" value="1"/>
</dbReference>
<accession>A0AAN7KNG7</accession>
<dbReference type="Gene3D" id="1.10.287.1490">
    <property type="match status" value="1"/>
</dbReference>
<evidence type="ECO:0000256" key="4">
    <source>
        <dbReference type="SAM" id="MobiDB-lite"/>
    </source>
</evidence>
<feature type="coiled-coil region" evidence="3">
    <location>
        <begin position="953"/>
        <end position="987"/>
    </location>
</feature>
<evidence type="ECO:0000256" key="3">
    <source>
        <dbReference type="SAM" id="Coils"/>
    </source>
</evidence>
<protein>
    <recommendedName>
        <fullName evidence="5">NAB domain-containing protein</fullName>
    </recommendedName>
</protein>
<dbReference type="EMBL" id="JAXIOK010000007">
    <property type="protein sequence ID" value="KAK4766102.1"/>
    <property type="molecule type" value="Genomic_DNA"/>
</dbReference>